<proteinExistence type="predicted"/>
<dbReference type="EnsemblProtists" id="HpaT808703">
    <property type="protein sequence ID" value="HpaP808703"/>
    <property type="gene ID" value="HpaG808703"/>
</dbReference>
<protein>
    <submittedName>
        <fullName evidence="1">Uncharacterized protein</fullName>
    </submittedName>
</protein>
<accession>M4BQL4</accession>
<dbReference type="VEuPathDB" id="FungiDB:HpaG808703"/>
<dbReference type="EMBL" id="JH598582">
    <property type="status" value="NOT_ANNOTATED_CDS"/>
    <property type="molecule type" value="Genomic_DNA"/>
</dbReference>
<dbReference type="Proteomes" id="UP000011713">
    <property type="component" value="Unassembled WGS sequence"/>
</dbReference>
<sequence length="87" mass="9566">MCLSHSSLASSTVSCINVATTRSVVLDLVVLIVRKVAMPWFQYVPRLVGFSSSILSSEWNPECTWKPLLTCWAPIPPPCPFTIANNS</sequence>
<organism evidence="1 2">
    <name type="scientific">Hyaloperonospora arabidopsidis (strain Emoy2)</name>
    <name type="common">Downy mildew agent</name>
    <name type="synonym">Peronospora arabidopsidis</name>
    <dbReference type="NCBI Taxonomy" id="559515"/>
    <lineage>
        <taxon>Eukaryota</taxon>
        <taxon>Sar</taxon>
        <taxon>Stramenopiles</taxon>
        <taxon>Oomycota</taxon>
        <taxon>Peronosporomycetes</taxon>
        <taxon>Peronosporales</taxon>
        <taxon>Peronosporaceae</taxon>
        <taxon>Hyaloperonospora</taxon>
    </lineage>
</organism>
<reference evidence="1" key="2">
    <citation type="submission" date="2015-06" db="UniProtKB">
        <authorList>
            <consortium name="EnsemblProtists"/>
        </authorList>
    </citation>
    <scope>IDENTIFICATION</scope>
    <source>
        <strain evidence="1">Emoy2</strain>
    </source>
</reference>
<dbReference type="AlphaFoldDB" id="M4BQL4"/>
<keyword evidence="2" id="KW-1185">Reference proteome</keyword>
<dbReference type="HOGENOM" id="CLU_2488215_0_0_1"/>
<name>M4BQL4_HYAAE</name>
<evidence type="ECO:0000313" key="2">
    <source>
        <dbReference type="Proteomes" id="UP000011713"/>
    </source>
</evidence>
<evidence type="ECO:0000313" key="1">
    <source>
        <dbReference type="EnsemblProtists" id="HpaP808703"/>
    </source>
</evidence>
<reference evidence="2" key="1">
    <citation type="journal article" date="2010" name="Science">
        <title>Signatures of adaptation to obligate biotrophy in the Hyaloperonospora arabidopsidis genome.</title>
        <authorList>
            <person name="Baxter L."/>
            <person name="Tripathy S."/>
            <person name="Ishaque N."/>
            <person name="Boot N."/>
            <person name="Cabral A."/>
            <person name="Kemen E."/>
            <person name="Thines M."/>
            <person name="Ah-Fong A."/>
            <person name="Anderson R."/>
            <person name="Badejoko W."/>
            <person name="Bittner-Eddy P."/>
            <person name="Boore J.L."/>
            <person name="Chibucos M.C."/>
            <person name="Coates M."/>
            <person name="Dehal P."/>
            <person name="Delehaunty K."/>
            <person name="Dong S."/>
            <person name="Downton P."/>
            <person name="Dumas B."/>
            <person name="Fabro G."/>
            <person name="Fronick C."/>
            <person name="Fuerstenberg S.I."/>
            <person name="Fulton L."/>
            <person name="Gaulin E."/>
            <person name="Govers F."/>
            <person name="Hughes L."/>
            <person name="Humphray S."/>
            <person name="Jiang R.H."/>
            <person name="Judelson H."/>
            <person name="Kamoun S."/>
            <person name="Kyung K."/>
            <person name="Meijer H."/>
            <person name="Minx P."/>
            <person name="Morris P."/>
            <person name="Nelson J."/>
            <person name="Phuntumart V."/>
            <person name="Qutob D."/>
            <person name="Rehmany A."/>
            <person name="Rougon-Cardoso A."/>
            <person name="Ryden P."/>
            <person name="Torto-Alalibo T."/>
            <person name="Studholme D."/>
            <person name="Wang Y."/>
            <person name="Win J."/>
            <person name="Wood J."/>
            <person name="Clifton S.W."/>
            <person name="Rogers J."/>
            <person name="Van den Ackerveken G."/>
            <person name="Jones J.D."/>
            <person name="McDowell J.M."/>
            <person name="Beynon J."/>
            <person name="Tyler B.M."/>
        </authorList>
    </citation>
    <scope>NUCLEOTIDE SEQUENCE [LARGE SCALE GENOMIC DNA]</scope>
    <source>
        <strain evidence="2">Emoy2</strain>
    </source>
</reference>
<dbReference type="InParanoid" id="M4BQL4"/>